<accession>A0A9D2MWE0</accession>
<dbReference type="SUPFAM" id="SSF46785">
    <property type="entry name" value="Winged helix' DNA-binding domain"/>
    <property type="match status" value="1"/>
</dbReference>
<dbReference type="GO" id="GO:0032993">
    <property type="term" value="C:protein-DNA complex"/>
    <property type="evidence" value="ECO:0007669"/>
    <property type="project" value="TreeGrafter"/>
</dbReference>
<dbReference type="Pfam" id="PF03466">
    <property type="entry name" value="LysR_substrate"/>
    <property type="match status" value="1"/>
</dbReference>
<organism evidence="6 7">
    <name type="scientific">Candidatus Acutalibacter pullicola</name>
    <dbReference type="NCBI Taxonomy" id="2838417"/>
    <lineage>
        <taxon>Bacteria</taxon>
        <taxon>Bacillati</taxon>
        <taxon>Bacillota</taxon>
        <taxon>Clostridia</taxon>
        <taxon>Eubacteriales</taxon>
        <taxon>Acutalibacteraceae</taxon>
        <taxon>Acutalibacter</taxon>
    </lineage>
</organism>
<keyword evidence="4" id="KW-0804">Transcription</keyword>
<keyword evidence="2" id="KW-0805">Transcription regulation</keyword>
<comment type="caution">
    <text evidence="6">The sequence shown here is derived from an EMBL/GenBank/DDBJ whole genome shotgun (WGS) entry which is preliminary data.</text>
</comment>
<dbReference type="PRINTS" id="PR00039">
    <property type="entry name" value="HTHLYSR"/>
</dbReference>
<dbReference type="GO" id="GO:0003700">
    <property type="term" value="F:DNA-binding transcription factor activity"/>
    <property type="evidence" value="ECO:0007669"/>
    <property type="project" value="InterPro"/>
</dbReference>
<dbReference type="InterPro" id="IPR036388">
    <property type="entry name" value="WH-like_DNA-bd_sf"/>
</dbReference>
<keyword evidence="3" id="KW-0238">DNA-binding</keyword>
<evidence type="ECO:0000256" key="1">
    <source>
        <dbReference type="ARBA" id="ARBA00009437"/>
    </source>
</evidence>
<comment type="similarity">
    <text evidence="1">Belongs to the LysR transcriptional regulatory family.</text>
</comment>
<dbReference type="Gene3D" id="1.10.10.10">
    <property type="entry name" value="Winged helix-like DNA-binding domain superfamily/Winged helix DNA-binding domain"/>
    <property type="match status" value="1"/>
</dbReference>
<dbReference type="CDD" id="cd05466">
    <property type="entry name" value="PBP2_LTTR_substrate"/>
    <property type="match status" value="1"/>
</dbReference>
<proteinExistence type="inferred from homology"/>
<evidence type="ECO:0000313" key="7">
    <source>
        <dbReference type="Proteomes" id="UP000826793"/>
    </source>
</evidence>
<dbReference type="InterPro" id="IPR000847">
    <property type="entry name" value="LysR_HTH_N"/>
</dbReference>
<name>A0A9D2MWE0_9FIRM</name>
<reference evidence="6" key="2">
    <citation type="submission" date="2021-04" db="EMBL/GenBank/DDBJ databases">
        <authorList>
            <person name="Gilroy R."/>
        </authorList>
    </citation>
    <scope>NUCLEOTIDE SEQUENCE</scope>
    <source>
        <strain evidence="6">CHK185-1770</strain>
    </source>
</reference>
<dbReference type="AlphaFoldDB" id="A0A9D2MWE0"/>
<dbReference type="EMBL" id="DWXG01000074">
    <property type="protein sequence ID" value="HJB98674.1"/>
    <property type="molecule type" value="Genomic_DNA"/>
</dbReference>
<evidence type="ECO:0000256" key="3">
    <source>
        <dbReference type="ARBA" id="ARBA00023125"/>
    </source>
</evidence>
<dbReference type="Pfam" id="PF00126">
    <property type="entry name" value="HTH_1"/>
    <property type="match status" value="1"/>
</dbReference>
<protein>
    <submittedName>
        <fullName evidence="6">LysR family transcriptional regulator</fullName>
    </submittedName>
</protein>
<dbReference type="SUPFAM" id="SSF53850">
    <property type="entry name" value="Periplasmic binding protein-like II"/>
    <property type="match status" value="1"/>
</dbReference>
<dbReference type="Proteomes" id="UP000826793">
    <property type="component" value="Unassembled WGS sequence"/>
</dbReference>
<sequence length="302" mass="34202">MLLRQMRYFMEVVDRGSFTQAAEACFISQSAISQQIKALEEELGAQLLLREGRRFSLTPAGEYFYRQGKVVLEELDRVCRETHHRASRTERLLRVAYPGNYAGQELHRAVAAFSARYPGAVVQTVSGTHEELYDLLRFDGADLVINDQRRAFSQVYVNLHLAYCPCFVEVSAQGGLAQRTSLSLQEARGYPCVLVASPGQQEHEKGYYRDTLGFGSRYLFAPTLEAARLLVSGNRGIFPLEGGGDGEEGTIRRLPLTRDGEQIRRRYCAFWRKDNGNQDLPLFGEILREQFLLSFPEETVQS</sequence>
<dbReference type="GO" id="GO:0003677">
    <property type="term" value="F:DNA binding"/>
    <property type="evidence" value="ECO:0007669"/>
    <property type="project" value="UniProtKB-KW"/>
</dbReference>
<dbReference type="InterPro" id="IPR005119">
    <property type="entry name" value="LysR_subst-bd"/>
</dbReference>
<evidence type="ECO:0000256" key="2">
    <source>
        <dbReference type="ARBA" id="ARBA00023015"/>
    </source>
</evidence>
<dbReference type="InterPro" id="IPR036390">
    <property type="entry name" value="WH_DNA-bd_sf"/>
</dbReference>
<evidence type="ECO:0000256" key="4">
    <source>
        <dbReference type="ARBA" id="ARBA00023163"/>
    </source>
</evidence>
<dbReference type="FunFam" id="1.10.10.10:FF:000001">
    <property type="entry name" value="LysR family transcriptional regulator"/>
    <property type="match status" value="1"/>
</dbReference>
<dbReference type="PANTHER" id="PTHR30346:SF28">
    <property type="entry name" value="HTH-TYPE TRANSCRIPTIONAL REGULATOR CYNR"/>
    <property type="match status" value="1"/>
</dbReference>
<dbReference type="Gene3D" id="3.40.190.10">
    <property type="entry name" value="Periplasmic binding protein-like II"/>
    <property type="match status" value="2"/>
</dbReference>
<feature type="domain" description="HTH lysR-type" evidence="5">
    <location>
        <begin position="1"/>
        <end position="58"/>
    </location>
</feature>
<dbReference type="PROSITE" id="PS50931">
    <property type="entry name" value="HTH_LYSR"/>
    <property type="match status" value="1"/>
</dbReference>
<evidence type="ECO:0000259" key="5">
    <source>
        <dbReference type="PROSITE" id="PS50931"/>
    </source>
</evidence>
<dbReference type="PANTHER" id="PTHR30346">
    <property type="entry name" value="TRANSCRIPTIONAL DUAL REGULATOR HCAR-RELATED"/>
    <property type="match status" value="1"/>
</dbReference>
<gene>
    <name evidence="6" type="ORF">H9710_08860</name>
</gene>
<reference evidence="6" key="1">
    <citation type="journal article" date="2021" name="PeerJ">
        <title>Extensive microbial diversity within the chicken gut microbiome revealed by metagenomics and culture.</title>
        <authorList>
            <person name="Gilroy R."/>
            <person name="Ravi A."/>
            <person name="Getino M."/>
            <person name="Pursley I."/>
            <person name="Horton D.L."/>
            <person name="Alikhan N.F."/>
            <person name="Baker D."/>
            <person name="Gharbi K."/>
            <person name="Hall N."/>
            <person name="Watson M."/>
            <person name="Adriaenssens E.M."/>
            <person name="Foster-Nyarko E."/>
            <person name="Jarju S."/>
            <person name="Secka A."/>
            <person name="Antonio M."/>
            <person name="Oren A."/>
            <person name="Chaudhuri R.R."/>
            <person name="La Ragione R."/>
            <person name="Hildebrand F."/>
            <person name="Pallen M.J."/>
        </authorList>
    </citation>
    <scope>NUCLEOTIDE SEQUENCE</scope>
    <source>
        <strain evidence="6">CHK185-1770</strain>
    </source>
</reference>
<evidence type="ECO:0000313" key="6">
    <source>
        <dbReference type="EMBL" id="HJB98674.1"/>
    </source>
</evidence>